<dbReference type="PANTHER" id="PTHR37423:SF2">
    <property type="entry name" value="MEMBRANE-BOUND LYTIC MUREIN TRANSGLYCOSYLASE C"/>
    <property type="match status" value="1"/>
</dbReference>
<protein>
    <submittedName>
        <fullName evidence="4">Transglycosylase SLT domain-containing protein</fullName>
    </submittedName>
</protein>
<organism evidence="4 5">
    <name type="scientific">Hallella mizrahii</name>
    <dbReference type="NCBI Taxonomy" id="2606637"/>
    <lineage>
        <taxon>Bacteria</taxon>
        <taxon>Pseudomonadati</taxon>
        <taxon>Bacteroidota</taxon>
        <taxon>Bacteroidia</taxon>
        <taxon>Bacteroidales</taxon>
        <taxon>Prevotellaceae</taxon>
        <taxon>Hallella</taxon>
    </lineage>
</organism>
<evidence type="ECO:0000256" key="1">
    <source>
        <dbReference type="ARBA" id="ARBA00007734"/>
    </source>
</evidence>
<keyword evidence="2" id="KW-0732">Signal</keyword>
<name>A0A7K0KHN6_9BACT</name>
<evidence type="ECO:0000256" key="2">
    <source>
        <dbReference type="SAM" id="SignalP"/>
    </source>
</evidence>
<evidence type="ECO:0000313" key="5">
    <source>
        <dbReference type="Proteomes" id="UP000438914"/>
    </source>
</evidence>
<sequence length="396" mass="45160">MKFMTTVRNIYIYACCLLAFLSACQQQSKKPEMTPWGTTIGEDSLPKENSLSLDDIQTNGELIMLTISGPETYYDYHGHGMGAQYLLCQKFADKLGVSLRVEICQDTTELVHRMQKGEGDLAAVLLPKKWKNLLYAGTADPKSHTSWIVRKDGKDLAQALNNWYHPGMIEKIKREEQFLLSTASITRHVYAPMLNRAGGVISRYDHLFQQYAPLARWDWRLLAAQCYQESTFDPKAHSWAGACGLMQIMPSTADHVGLPRENLYDPEANIACAAKYIQELSGFFNEVPASERIYFVLASYNGGHFHVRDAMALAHRDGRDPRRWGDVEPYILKLSSPAYYTLPIVKHGYMRGSETVNYVRRIRERWNQYRGVAKGGFSSGVSTVPERAKRRYKWHL</sequence>
<comment type="caution">
    <text evidence="4">The sequence shown here is derived from an EMBL/GenBank/DDBJ whole genome shotgun (WGS) entry which is preliminary data.</text>
</comment>
<feature type="domain" description="Transglycosylase SLT" evidence="3">
    <location>
        <begin position="208"/>
        <end position="314"/>
    </location>
</feature>
<dbReference type="InterPro" id="IPR023346">
    <property type="entry name" value="Lysozyme-like_dom_sf"/>
</dbReference>
<dbReference type="SUPFAM" id="SSF53850">
    <property type="entry name" value="Periplasmic binding protein-like II"/>
    <property type="match status" value="1"/>
</dbReference>
<dbReference type="InterPro" id="IPR008258">
    <property type="entry name" value="Transglycosylase_SLT_dom_1"/>
</dbReference>
<feature type="chain" id="PRO_5029826839" evidence="2">
    <location>
        <begin position="26"/>
        <end position="396"/>
    </location>
</feature>
<dbReference type="AlphaFoldDB" id="A0A7K0KHN6"/>
<dbReference type="CDD" id="cd13403">
    <property type="entry name" value="MLTF-like"/>
    <property type="match status" value="1"/>
</dbReference>
<feature type="signal peptide" evidence="2">
    <location>
        <begin position="1"/>
        <end position="25"/>
    </location>
</feature>
<dbReference type="Pfam" id="PF01464">
    <property type="entry name" value="SLT"/>
    <property type="match status" value="1"/>
</dbReference>
<keyword evidence="5" id="KW-1185">Reference proteome</keyword>
<evidence type="ECO:0000313" key="4">
    <source>
        <dbReference type="EMBL" id="MST85453.1"/>
    </source>
</evidence>
<dbReference type="EMBL" id="VUNG01000038">
    <property type="protein sequence ID" value="MST85453.1"/>
    <property type="molecule type" value="Genomic_DNA"/>
</dbReference>
<comment type="similarity">
    <text evidence="1">Belongs to the transglycosylase Slt family.</text>
</comment>
<evidence type="ECO:0000259" key="3">
    <source>
        <dbReference type="Pfam" id="PF01464"/>
    </source>
</evidence>
<dbReference type="SUPFAM" id="SSF53955">
    <property type="entry name" value="Lysozyme-like"/>
    <property type="match status" value="1"/>
</dbReference>
<dbReference type="Gene3D" id="1.10.530.10">
    <property type="match status" value="1"/>
</dbReference>
<reference evidence="4 5" key="1">
    <citation type="submission" date="2019-08" db="EMBL/GenBank/DDBJ databases">
        <title>In-depth cultivation of the pig gut microbiome towards novel bacterial diversity and tailored functional studies.</title>
        <authorList>
            <person name="Wylensek D."/>
            <person name="Hitch T.C.A."/>
            <person name="Clavel T."/>
        </authorList>
    </citation>
    <scope>NUCLEOTIDE SEQUENCE [LARGE SCALE GENOMIC DNA]</scope>
    <source>
        <strain evidence="4 5">LKV-178-WT-2A</strain>
    </source>
</reference>
<proteinExistence type="inferred from homology"/>
<dbReference type="PANTHER" id="PTHR37423">
    <property type="entry name" value="SOLUBLE LYTIC MUREIN TRANSGLYCOSYLASE-RELATED"/>
    <property type="match status" value="1"/>
</dbReference>
<dbReference type="PROSITE" id="PS51257">
    <property type="entry name" value="PROKAR_LIPOPROTEIN"/>
    <property type="match status" value="1"/>
</dbReference>
<gene>
    <name evidence="4" type="ORF">FYJ73_12390</name>
</gene>
<dbReference type="Proteomes" id="UP000438914">
    <property type="component" value="Unassembled WGS sequence"/>
</dbReference>
<accession>A0A7K0KHN6</accession>
<dbReference type="Gene3D" id="3.40.190.10">
    <property type="entry name" value="Periplasmic binding protein-like II"/>
    <property type="match status" value="1"/>
</dbReference>